<feature type="region of interest" description="Disordered" evidence="1">
    <location>
        <begin position="52"/>
        <end position="78"/>
    </location>
</feature>
<proteinExistence type="predicted"/>
<dbReference type="AlphaFoldDB" id="A0A0J6F687"/>
<reference evidence="3" key="3">
    <citation type="journal article" date="2010" name="Genome Res.">
        <title>Population genomic sequencing of Coccidioides fungi reveals recent hybridization and transposon control.</title>
        <authorList>
            <person name="Neafsey D.E."/>
            <person name="Barker B.M."/>
            <person name="Sharpton T.J."/>
            <person name="Stajich J.E."/>
            <person name="Park D.J."/>
            <person name="Whiston E."/>
            <person name="Hung C.-Y."/>
            <person name="McMahan C."/>
            <person name="White J."/>
            <person name="Sykes S."/>
            <person name="Heiman D."/>
            <person name="Young S."/>
            <person name="Zeng Q."/>
            <person name="Abouelleil A."/>
            <person name="Aftuck L."/>
            <person name="Bessette D."/>
            <person name="Brown A."/>
            <person name="FitzGerald M."/>
            <person name="Lui A."/>
            <person name="Macdonald J.P."/>
            <person name="Priest M."/>
            <person name="Orbach M.J."/>
            <person name="Galgiani J.N."/>
            <person name="Kirkland T.N."/>
            <person name="Cole G.T."/>
            <person name="Birren B.W."/>
            <person name="Henn M.R."/>
            <person name="Taylor J.W."/>
            <person name="Rounsley S.D."/>
        </authorList>
    </citation>
    <scope>NUCLEOTIDE SEQUENCE [LARGE SCALE GENOMIC DNA]</scope>
    <source>
        <strain evidence="3">RMSCC 3488</strain>
    </source>
</reference>
<name>A0A0J6F687_COCPO</name>
<feature type="compositionally biased region" description="Polar residues" evidence="1">
    <location>
        <begin position="25"/>
        <end position="37"/>
    </location>
</feature>
<protein>
    <submittedName>
        <fullName evidence="2">Uncharacterized protein</fullName>
    </submittedName>
</protein>
<dbReference type="Proteomes" id="UP000054567">
    <property type="component" value="Unassembled WGS sequence"/>
</dbReference>
<evidence type="ECO:0000313" key="2">
    <source>
        <dbReference type="EMBL" id="KMM65683.1"/>
    </source>
</evidence>
<evidence type="ECO:0000313" key="3">
    <source>
        <dbReference type="Proteomes" id="UP000054567"/>
    </source>
</evidence>
<sequence>MPFLTDGLGSGTISTSPVRPHAKPSSASPAHLQNSGPTEIGWNRAASASCVSRLSKERRNKDSPKPGSEWNFQRADTGLTPQNSIRGLWAMCWIIGGGDMLTSLHVSSFRPLGMKWESMSMIG</sequence>
<dbReference type="EMBL" id="DS268109">
    <property type="protein sequence ID" value="KMM65683.1"/>
    <property type="molecule type" value="Genomic_DNA"/>
</dbReference>
<gene>
    <name evidence="2" type="ORF">CPAG_02029</name>
</gene>
<feature type="compositionally biased region" description="Basic and acidic residues" evidence="1">
    <location>
        <begin position="54"/>
        <end position="64"/>
    </location>
</feature>
<reference evidence="2 3" key="1">
    <citation type="submission" date="2007-06" db="EMBL/GenBank/DDBJ databases">
        <title>The Genome Sequence of Coccidioides posadasii RMSCC_3488.</title>
        <authorList>
            <consortium name="Coccidioides Genome Resources Consortium"/>
            <consortium name="The Broad Institute Genome Sequencing Platform"/>
            <person name="Henn M.R."/>
            <person name="Sykes S."/>
            <person name="Young S."/>
            <person name="Jaffe D."/>
            <person name="Berlin A."/>
            <person name="Alvarez P."/>
            <person name="Butler J."/>
            <person name="Gnerre S."/>
            <person name="Grabherr M."/>
            <person name="Mauceli E."/>
            <person name="Brockman W."/>
            <person name="Kodira C."/>
            <person name="Alvarado L."/>
            <person name="Zeng Q."/>
            <person name="Crawford M."/>
            <person name="Antoine C."/>
            <person name="Devon K."/>
            <person name="Galgiani J."/>
            <person name="Orsborn K."/>
            <person name="Lewis M.L."/>
            <person name="Nusbaum C."/>
            <person name="Galagan J."/>
            <person name="Birren B."/>
        </authorList>
    </citation>
    <scope>NUCLEOTIDE SEQUENCE [LARGE SCALE GENOMIC DNA]</scope>
    <source>
        <strain evidence="2 3">RMSCC 3488</strain>
    </source>
</reference>
<feature type="region of interest" description="Disordered" evidence="1">
    <location>
        <begin position="1"/>
        <end position="40"/>
    </location>
</feature>
<dbReference type="VEuPathDB" id="FungiDB:CPAG_02029"/>
<reference evidence="3" key="2">
    <citation type="journal article" date="2009" name="Genome Res.">
        <title>Comparative genomic analyses of the human fungal pathogens Coccidioides and their relatives.</title>
        <authorList>
            <person name="Sharpton T.J."/>
            <person name="Stajich J.E."/>
            <person name="Rounsley S.D."/>
            <person name="Gardner M.J."/>
            <person name="Wortman J.R."/>
            <person name="Jordar V.S."/>
            <person name="Maiti R."/>
            <person name="Kodira C.D."/>
            <person name="Neafsey D.E."/>
            <person name="Zeng Q."/>
            <person name="Hung C.-Y."/>
            <person name="McMahan C."/>
            <person name="Muszewska A."/>
            <person name="Grynberg M."/>
            <person name="Mandel M.A."/>
            <person name="Kellner E.M."/>
            <person name="Barker B.M."/>
            <person name="Galgiani J.N."/>
            <person name="Orbach M.J."/>
            <person name="Kirkland T.N."/>
            <person name="Cole G.T."/>
            <person name="Henn M.R."/>
            <person name="Birren B.W."/>
            <person name="Taylor J.W."/>
        </authorList>
    </citation>
    <scope>NUCLEOTIDE SEQUENCE [LARGE SCALE GENOMIC DNA]</scope>
    <source>
        <strain evidence="3">RMSCC 3488</strain>
    </source>
</reference>
<organism evidence="2 3">
    <name type="scientific">Coccidioides posadasii RMSCC 3488</name>
    <dbReference type="NCBI Taxonomy" id="454284"/>
    <lineage>
        <taxon>Eukaryota</taxon>
        <taxon>Fungi</taxon>
        <taxon>Dikarya</taxon>
        <taxon>Ascomycota</taxon>
        <taxon>Pezizomycotina</taxon>
        <taxon>Eurotiomycetes</taxon>
        <taxon>Eurotiomycetidae</taxon>
        <taxon>Onygenales</taxon>
        <taxon>Onygenaceae</taxon>
        <taxon>Coccidioides</taxon>
    </lineage>
</organism>
<evidence type="ECO:0000256" key="1">
    <source>
        <dbReference type="SAM" id="MobiDB-lite"/>
    </source>
</evidence>
<accession>A0A0J6F687</accession>